<feature type="compositionally biased region" description="Acidic residues" evidence="9">
    <location>
        <begin position="95"/>
        <end position="108"/>
    </location>
</feature>
<dbReference type="GO" id="GO:0140673">
    <property type="term" value="P:transcription elongation-coupled chromatin remodeling"/>
    <property type="evidence" value="ECO:0007669"/>
    <property type="project" value="EnsemblFungi"/>
</dbReference>
<evidence type="ECO:0000256" key="7">
    <source>
        <dbReference type="ARBA" id="ARBA00023242"/>
    </source>
</evidence>
<dbReference type="Gene3D" id="1.10.10.2740">
    <property type="entry name" value="Spt6, Death-like domain"/>
    <property type="match status" value="1"/>
</dbReference>
<organism evidence="11 12">
    <name type="scientific">Hesseltinella vesiculosa</name>
    <dbReference type="NCBI Taxonomy" id="101127"/>
    <lineage>
        <taxon>Eukaryota</taxon>
        <taxon>Fungi</taxon>
        <taxon>Fungi incertae sedis</taxon>
        <taxon>Mucoromycota</taxon>
        <taxon>Mucoromycotina</taxon>
        <taxon>Mucoromycetes</taxon>
        <taxon>Mucorales</taxon>
        <taxon>Cunninghamellaceae</taxon>
        <taxon>Hesseltinella</taxon>
    </lineage>
</organism>
<dbReference type="Pfam" id="PF21710">
    <property type="entry name" value="Spt6_S1"/>
    <property type="match status" value="1"/>
</dbReference>
<feature type="region of interest" description="Disordered" evidence="9">
    <location>
        <begin position="1366"/>
        <end position="1450"/>
    </location>
</feature>
<evidence type="ECO:0000256" key="1">
    <source>
        <dbReference type="ARBA" id="ARBA00004123"/>
    </source>
</evidence>
<dbReference type="FunFam" id="1.10.10.2740:FF:000002">
    <property type="entry name" value="Transcription elongation factor Spt6"/>
    <property type="match status" value="1"/>
</dbReference>
<dbReference type="STRING" id="101127.A0A1X2GWC6"/>
<dbReference type="SUPFAM" id="SSF158832">
    <property type="entry name" value="Tex N-terminal region-like"/>
    <property type="match status" value="1"/>
</dbReference>
<feature type="compositionally biased region" description="Acidic residues" evidence="9">
    <location>
        <begin position="1"/>
        <end position="10"/>
    </location>
</feature>
<evidence type="ECO:0000256" key="4">
    <source>
        <dbReference type="ARBA" id="ARBA00022454"/>
    </source>
</evidence>
<feature type="compositionally biased region" description="Acidic residues" evidence="9">
    <location>
        <begin position="67"/>
        <end position="79"/>
    </location>
</feature>
<dbReference type="InterPro" id="IPR017072">
    <property type="entry name" value="TF_Spt6"/>
</dbReference>
<dbReference type="SUPFAM" id="SSF53098">
    <property type="entry name" value="Ribonuclease H-like"/>
    <property type="match status" value="1"/>
</dbReference>
<dbReference type="GO" id="GO:0003677">
    <property type="term" value="F:DNA binding"/>
    <property type="evidence" value="ECO:0007669"/>
    <property type="project" value="InterPro"/>
</dbReference>
<dbReference type="Proteomes" id="UP000242146">
    <property type="component" value="Unassembled WGS sequence"/>
</dbReference>
<dbReference type="InterPro" id="IPR036860">
    <property type="entry name" value="SH2_dom_sf"/>
</dbReference>
<dbReference type="InterPro" id="IPR003029">
    <property type="entry name" value="S1_domain"/>
</dbReference>
<dbReference type="InterPro" id="IPR010994">
    <property type="entry name" value="RuvA_2-like"/>
</dbReference>
<feature type="compositionally biased region" description="Pro residues" evidence="9">
    <location>
        <begin position="1402"/>
        <end position="1415"/>
    </location>
</feature>
<dbReference type="PROSITE" id="PS50126">
    <property type="entry name" value="S1"/>
    <property type="match status" value="1"/>
</dbReference>
<feature type="compositionally biased region" description="Acidic residues" evidence="9">
    <location>
        <begin position="27"/>
        <end position="36"/>
    </location>
</feature>
<dbReference type="Pfam" id="PF14635">
    <property type="entry name" value="HHH_7"/>
    <property type="match status" value="1"/>
</dbReference>
<dbReference type="InterPro" id="IPR055179">
    <property type="entry name" value="Tex-like_central_region"/>
</dbReference>
<dbReference type="OrthoDB" id="995477at2759"/>
<dbReference type="InterPro" id="IPR037027">
    <property type="entry name" value="YqgF/RNaseH-like_dom_sf"/>
</dbReference>
<feature type="compositionally biased region" description="Acidic residues" evidence="9">
    <location>
        <begin position="43"/>
        <end position="57"/>
    </location>
</feature>
<dbReference type="SUPFAM" id="SSF50249">
    <property type="entry name" value="Nucleic acid-binding proteins"/>
    <property type="match status" value="1"/>
</dbReference>
<keyword evidence="5" id="KW-0727">SH2 domain</keyword>
<evidence type="ECO:0000256" key="9">
    <source>
        <dbReference type="SAM" id="MobiDB-lite"/>
    </source>
</evidence>
<dbReference type="Gene3D" id="1.10.3500.10">
    <property type="entry name" value="Tex N-terminal region-like"/>
    <property type="match status" value="1"/>
</dbReference>
<evidence type="ECO:0000256" key="8">
    <source>
        <dbReference type="PIRNR" id="PIRNR036947"/>
    </source>
</evidence>
<dbReference type="PANTHER" id="PTHR10145:SF6">
    <property type="entry name" value="TRANSCRIPTION ELONGATION FACTOR SPT6"/>
    <property type="match status" value="1"/>
</dbReference>
<evidence type="ECO:0000313" key="12">
    <source>
        <dbReference type="Proteomes" id="UP000242146"/>
    </source>
</evidence>
<dbReference type="GO" id="GO:0005721">
    <property type="term" value="C:pericentric heterochromatin"/>
    <property type="evidence" value="ECO:0007669"/>
    <property type="project" value="EnsemblFungi"/>
</dbReference>
<dbReference type="Pfam" id="PF22706">
    <property type="entry name" value="Tex_central_region"/>
    <property type="match status" value="1"/>
</dbReference>
<dbReference type="InterPro" id="IPR028083">
    <property type="entry name" value="Spt6_acidic_N_dom"/>
</dbReference>
<keyword evidence="7 8" id="KW-0539">Nucleus</keyword>
<comment type="subcellular location">
    <subcellularLocation>
        <location evidence="2">Chromosome</location>
    </subcellularLocation>
    <subcellularLocation>
        <location evidence="1 8">Nucleus</location>
    </subcellularLocation>
</comment>
<dbReference type="Pfam" id="PF14641">
    <property type="entry name" value="HTH_44"/>
    <property type="match status" value="1"/>
</dbReference>
<dbReference type="Gene3D" id="3.30.420.140">
    <property type="entry name" value="YqgF/RNase H-like domain"/>
    <property type="match status" value="1"/>
</dbReference>
<protein>
    <recommendedName>
        <fullName evidence="8">Transcription elongation factor Spt6</fullName>
    </recommendedName>
</protein>
<dbReference type="InterPro" id="IPR028231">
    <property type="entry name" value="Spt6_YqgF"/>
</dbReference>
<dbReference type="InterPro" id="IPR042066">
    <property type="entry name" value="Spt6_death-like"/>
</dbReference>
<dbReference type="InterPro" id="IPR035420">
    <property type="entry name" value="Spt6_SH2"/>
</dbReference>
<dbReference type="InterPro" id="IPR023319">
    <property type="entry name" value="Tex-like_HTH_dom_sf"/>
</dbReference>
<dbReference type="Gene3D" id="2.40.50.140">
    <property type="entry name" value="Nucleic acid-binding proteins"/>
    <property type="match status" value="1"/>
</dbReference>
<dbReference type="EMBL" id="MCGT01000002">
    <property type="protein sequence ID" value="ORX62353.1"/>
    <property type="molecule type" value="Genomic_DNA"/>
</dbReference>
<accession>A0A1X2GWC6</accession>
<reference evidence="11 12" key="1">
    <citation type="submission" date="2016-07" db="EMBL/GenBank/DDBJ databases">
        <title>Pervasive Adenine N6-methylation of Active Genes in Fungi.</title>
        <authorList>
            <consortium name="DOE Joint Genome Institute"/>
            <person name="Mondo S.J."/>
            <person name="Dannebaum R.O."/>
            <person name="Kuo R.C."/>
            <person name="Labutti K."/>
            <person name="Haridas S."/>
            <person name="Kuo A."/>
            <person name="Salamov A."/>
            <person name="Ahrendt S.R."/>
            <person name="Lipzen A."/>
            <person name="Sullivan W."/>
            <person name="Andreopoulos W.B."/>
            <person name="Clum A."/>
            <person name="Lindquist E."/>
            <person name="Daum C."/>
            <person name="Ramamoorthy G.K."/>
            <person name="Gryganskyi A."/>
            <person name="Culley D."/>
            <person name="Magnuson J.K."/>
            <person name="James T.Y."/>
            <person name="O'Malley M.A."/>
            <person name="Stajich J.E."/>
            <person name="Spatafora J.W."/>
            <person name="Visel A."/>
            <person name="Grigoriev I.V."/>
        </authorList>
    </citation>
    <scope>NUCLEOTIDE SEQUENCE [LARGE SCALE GENOMIC DNA]</scope>
    <source>
        <strain evidence="11 12">NRRL 3301</strain>
    </source>
</reference>
<dbReference type="Pfam" id="PF14632">
    <property type="entry name" value="SPT6_acidic"/>
    <property type="match status" value="1"/>
</dbReference>
<dbReference type="SUPFAM" id="SSF47781">
    <property type="entry name" value="RuvA domain 2-like"/>
    <property type="match status" value="2"/>
</dbReference>
<evidence type="ECO:0000256" key="5">
    <source>
        <dbReference type="ARBA" id="ARBA00022999"/>
    </source>
</evidence>
<dbReference type="PANTHER" id="PTHR10145">
    <property type="entry name" value="TRANSCRIPTION ELONGATION FACTOR SPT6"/>
    <property type="match status" value="1"/>
</dbReference>
<feature type="compositionally biased region" description="Pro residues" evidence="9">
    <location>
        <begin position="1422"/>
        <end position="1442"/>
    </location>
</feature>
<dbReference type="FunFam" id="3.30.505.10:FF:000056">
    <property type="entry name" value="Transcription elongation factor Spt6"/>
    <property type="match status" value="1"/>
</dbReference>
<evidence type="ECO:0000256" key="3">
    <source>
        <dbReference type="ARBA" id="ARBA00009253"/>
    </source>
</evidence>
<dbReference type="PIRSF" id="PIRSF036947">
    <property type="entry name" value="Spt6"/>
    <property type="match status" value="1"/>
</dbReference>
<dbReference type="GO" id="GO:0042393">
    <property type="term" value="F:histone binding"/>
    <property type="evidence" value="ECO:0007669"/>
    <property type="project" value="TreeGrafter"/>
</dbReference>
<dbReference type="InterPro" id="IPR028088">
    <property type="entry name" value="Spt6_HTH_DNA-bd_dom"/>
</dbReference>
<evidence type="ECO:0000259" key="10">
    <source>
        <dbReference type="PROSITE" id="PS50126"/>
    </source>
</evidence>
<dbReference type="InterPro" id="IPR035018">
    <property type="entry name" value="Spt6_SH2_C"/>
</dbReference>
<name>A0A1X2GWC6_9FUNG</name>
<comment type="function">
    <text evidence="8">Plays a role in maintenance of chromatin structure during RNA polymerase II transcription elongation thereby repressing transcription initiation from cryptic promoters. Mediates the reassembly of nucleosomes onto the promoters of at least a selected set of genes during repression; the nucleosome reassembly is essential for transcriptional repression.</text>
</comment>
<dbReference type="Pfam" id="PF14633">
    <property type="entry name" value="SH2_2"/>
    <property type="match status" value="1"/>
</dbReference>
<dbReference type="InterPro" id="IPR032706">
    <property type="entry name" value="Spt6_HHH"/>
</dbReference>
<feature type="domain" description="S1 motif" evidence="10">
    <location>
        <begin position="1065"/>
        <end position="1134"/>
    </location>
</feature>
<dbReference type="CDD" id="cd09928">
    <property type="entry name" value="SH2_Cterm_SPT6_like"/>
    <property type="match status" value="1"/>
</dbReference>
<feature type="compositionally biased region" description="Polar residues" evidence="9">
    <location>
        <begin position="153"/>
        <end position="162"/>
    </location>
</feature>
<comment type="similarity">
    <text evidence="3 8">Belongs to the SPT6 family.</text>
</comment>
<dbReference type="Gene3D" id="1.10.10.650">
    <property type="entry name" value="RuvA domain 2-like"/>
    <property type="match status" value="1"/>
</dbReference>
<dbReference type="InterPro" id="IPR012337">
    <property type="entry name" value="RNaseH-like_sf"/>
</dbReference>
<feature type="compositionally biased region" description="Basic and acidic residues" evidence="9">
    <location>
        <begin position="115"/>
        <end position="135"/>
    </location>
</feature>
<dbReference type="CDD" id="cd09918">
    <property type="entry name" value="SH2_Nterm_SPT6_like"/>
    <property type="match status" value="1"/>
</dbReference>
<dbReference type="GO" id="GO:0031491">
    <property type="term" value="F:nucleosome binding"/>
    <property type="evidence" value="ECO:0007669"/>
    <property type="project" value="TreeGrafter"/>
</dbReference>
<dbReference type="SUPFAM" id="SSF55550">
    <property type="entry name" value="SH2 domain"/>
    <property type="match status" value="1"/>
</dbReference>
<keyword evidence="11" id="KW-0648">Protein biosynthesis</keyword>
<keyword evidence="4" id="KW-0158">Chromosome</keyword>
<comment type="caution">
    <text evidence="11">The sequence shown here is derived from an EMBL/GenBank/DDBJ whole genome shotgun (WGS) entry which is preliminary data.</text>
</comment>
<dbReference type="GO" id="GO:0003746">
    <property type="term" value="F:translation elongation factor activity"/>
    <property type="evidence" value="ECO:0007669"/>
    <property type="project" value="UniProtKB-KW"/>
</dbReference>
<dbReference type="SMART" id="SM00316">
    <property type="entry name" value="S1"/>
    <property type="match status" value="1"/>
</dbReference>
<sequence>MSMQDSDDEIALSQHQRQRRTNPMINSEDESDDGDEVGFGHDSDEDDDEDEDEDDEEEARKVAEGFIVDDDDQEDDEDEARTTSRRKKKRRMDDFDQELDEEDLELLEENTGLKLRNEPELKRLKRGRQLDDQPRTKTSIDMFSDDEADDNQHAAQPDQNIPSYRRREMYDEMGDFIADEDEDDLDQILGERRHDEAAGFDDVSRKAGKDILDMLPDGISEDVLMDMYDIFGDGGDYEYALYPEDQTEMEEERPEPQLADIFEPSELAERMLTEEDEKIRNVDVPERLQMRYEGLHKTFSEPTMEEIQQQGAWVAKHLAQQNGLPAVSEEYLTAVTYIVRFFTKEFLEVPHIKDHRRDFFTSIDPVTNETVEILSEQDLWDIYDLDFKYHGLLDRKRTLNDFLAKYDIDSPLVRDAEAKVDRLEQVTDIFDYVNLKHTSKINLVQSQKKGPKRPQNKSLAELMENTPITNVLSEFGILAKEFGANYSERNRRYYPEDSTVPPLTHAEANTDDVFNTADKVLKAARSVLAQEIAYDMQVRRAMRHDWEEQAVICVNPTEKGFTVIDALHPLRPYKFLLSKPMDSFQNGEFLHILKGESDGLLTIQIGLPDREKWVDDVLQFYLSDGFSDIVKEWNEQRRLVFDLALADYLEPLMDKHIRERMRAAAQDCICKQAAKSLYAKVNVGPYRPSDADRQRGLPKVLAVSCGAGDPKSMTSAVVLNHRGKVVDQLQVGRIKDERELMKLESLIRNRKPSVVVVAGYNAQVRHLFKSLHNSVANINSSSESGSSPIDLLVVDDEAARLYKNSKRAQDEFPGMPEVMRYCVALARRLQNPLLEYTSLGRDLLTIRFHQHQHLVPEDLLLASLERSLISVVNDMGIDINAAAKSPYIASALPFICGLGPRKAQSILKKVEAMGELDSRNSLVMDGMTAANTFVNCASFIRIRDVDGADILDDTRIHPEDYELARKMAGDALEIDEDDMEDYASKVAVVARVVKEYPKRLNDLILDDYAAVLREQYNAPKRQILEHIKLELQGPYYDRRTRFVRPSLDEIFAMVTGETPDTLREGFLVPAKVMALRGRVANCVLDSGLDGLIYLDFVSDSRVGSVEEVLSVDQTLNCKIERVDKERYLVELSCKESDTKPGSDTELRALPKDEYYDKEGEDRYISERHKQQKKRERNNRTVNHPLFQQLRAKEAEDYLDSRLIGDLVIRPSSRGQSHMVITWKVADGVFQHIDVVEEKPNIYSAASKYLVGDQVFEDLDELIVTYVEAISQKVEELMAHQKFQVGGSQALDDYLDRLTKANPKKSEYGFCLSDKYPGYFDLGFKLNQRSVVSRWAVKVLPDGYRLQKTAYPNVDDLINGFKRLQQTEAKRKLQQQQQQRPRPSHPPAQHPQQQQPHPSHYGHPPPPMPHGMPHPPPPHHYRGPPPPGAYPPPPHAAYPPPPHYAQQQRHH</sequence>
<dbReference type="InterPro" id="IPR049540">
    <property type="entry name" value="Spt6-like_S1"/>
</dbReference>
<dbReference type="InterPro" id="IPR035019">
    <property type="entry name" value="Spt6_SH2_N"/>
</dbReference>
<dbReference type="Gene3D" id="3.30.505.10">
    <property type="entry name" value="SH2 domain"/>
    <property type="match status" value="2"/>
</dbReference>
<dbReference type="GO" id="GO:0034728">
    <property type="term" value="P:nucleosome organization"/>
    <property type="evidence" value="ECO:0007669"/>
    <property type="project" value="TreeGrafter"/>
</dbReference>
<keyword evidence="12" id="KW-1185">Reference proteome</keyword>
<keyword evidence="6 8" id="KW-0804">Transcription</keyword>
<evidence type="ECO:0000313" key="11">
    <source>
        <dbReference type="EMBL" id="ORX62353.1"/>
    </source>
</evidence>
<evidence type="ECO:0000256" key="6">
    <source>
        <dbReference type="ARBA" id="ARBA00023163"/>
    </source>
</evidence>
<dbReference type="InterPro" id="IPR012340">
    <property type="entry name" value="NA-bd_OB-fold"/>
</dbReference>
<gene>
    <name evidence="11" type="ORF">DM01DRAFT_1331789</name>
</gene>
<feature type="region of interest" description="Disordered" evidence="9">
    <location>
        <begin position="1"/>
        <end position="166"/>
    </location>
</feature>
<proteinExistence type="inferred from homology"/>
<dbReference type="Gene3D" id="1.10.150.850">
    <property type="entry name" value="Spt6, helix-hairpin-helix domain"/>
    <property type="match status" value="1"/>
</dbReference>
<dbReference type="GO" id="GO:0008023">
    <property type="term" value="C:transcription elongation factor complex"/>
    <property type="evidence" value="ECO:0007669"/>
    <property type="project" value="TreeGrafter"/>
</dbReference>
<dbReference type="Pfam" id="PF14639">
    <property type="entry name" value="YqgF"/>
    <property type="match status" value="1"/>
</dbReference>
<dbReference type="InterPro" id="IPR023323">
    <property type="entry name" value="Tex-like_dom_sf"/>
</dbReference>
<feature type="compositionally biased region" description="Low complexity" evidence="9">
    <location>
        <begin position="1389"/>
        <end position="1401"/>
    </location>
</feature>
<keyword evidence="11" id="KW-0251">Elongation factor</keyword>
<evidence type="ECO:0000256" key="2">
    <source>
        <dbReference type="ARBA" id="ARBA00004286"/>
    </source>
</evidence>
<feature type="region of interest" description="Disordered" evidence="9">
    <location>
        <begin position="1160"/>
        <end position="1179"/>
    </location>
</feature>